<dbReference type="GO" id="GO:0016491">
    <property type="term" value="F:oxidoreductase activity"/>
    <property type="evidence" value="ECO:0007669"/>
    <property type="project" value="UniProtKB-ARBA"/>
</dbReference>
<dbReference type="InterPro" id="IPR023401">
    <property type="entry name" value="ODC_N"/>
</dbReference>
<evidence type="ECO:0000313" key="2">
    <source>
        <dbReference type="EMBL" id="AIL62043.1"/>
    </source>
</evidence>
<protein>
    <submittedName>
        <fullName evidence="2">Ornithine cyclodeaminase</fullName>
    </submittedName>
</protein>
<sequence>MKVFGKQQIVSQLDLELAVKRLEEGFIAFSNGKVQVPPVQAFSFAEANGDCCVKSAYVQGSDTFTVKISTGFYDNPAKGLESNDGLMMVLSATTGQPLALLQDEGWLTCIRTALTGRIAARLLAPRHVKAIGILGAGMQARMQLEHLQAVTDCREVVVWGRDDAELQAYQSFASALGYEVQKTRNPEDLARAANLIVCATPSREPLIKSEWVQPGTHITAVGADAPGKQELDAALVARADRIVVDSLYQCSQYGEISHALKAGLIRDSQLAELGALLAGRAQGRDNDEQITLVDLTGVAVQDAQISSCALASMQG</sequence>
<evidence type="ECO:0000256" key="1">
    <source>
        <dbReference type="ARBA" id="ARBA00008903"/>
    </source>
</evidence>
<accession>A0A077F9M1</accession>
<name>A0A077F9M1_9PSED</name>
<dbReference type="Gene3D" id="3.30.1780.10">
    <property type="entry name" value="ornithine cyclodeaminase, domain 1"/>
    <property type="match status" value="1"/>
</dbReference>
<dbReference type="RefSeq" id="WP_038611592.1">
    <property type="nucleotide sequence ID" value="NZ_CP009048.1"/>
</dbReference>
<dbReference type="EMBL" id="CP009048">
    <property type="protein sequence ID" value="AIL62043.1"/>
    <property type="molecule type" value="Genomic_DNA"/>
</dbReference>
<proteinExistence type="inferred from homology"/>
<dbReference type="eggNOG" id="COG2423">
    <property type="taxonomic scope" value="Bacteria"/>
</dbReference>
<gene>
    <name evidence="2" type="ORF">PSAKL28_28510</name>
</gene>
<dbReference type="AlphaFoldDB" id="A0A077F9M1"/>
<dbReference type="NCBIfam" id="NF005296">
    <property type="entry name" value="PRK06823.1"/>
    <property type="match status" value="1"/>
</dbReference>
<dbReference type="Gene3D" id="3.40.50.720">
    <property type="entry name" value="NAD(P)-binding Rossmann-like Domain"/>
    <property type="match status" value="1"/>
</dbReference>
<dbReference type="Pfam" id="PF02423">
    <property type="entry name" value="OCD_Mu_crystall"/>
    <property type="match status" value="1"/>
</dbReference>
<reference evidence="2 3" key="1">
    <citation type="submission" date="2014-07" db="EMBL/GenBank/DDBJ databases">
        <authorList>
            <person name="Lee K."/>
            <person name="Lim J.Y."/>
            <person name="Hwang I."/>
        </authorList>
    </citation>
    <scope>NUCLEOTIDE SEQUENCE [LARGE SCALE GENOMIC DNA]</scope>
    <source>
        <strain evidence="2 3">KL28</strain>
    </source>
</reference>
<dbReference type="FunFam" id="3.40.50.720:FF:000311">
    <property type="entry name" value="Ornithine cyclodeaminase"/>
    <property type="match status" value="1"/>
</dbReference>
<evidence type="ECO:0000313" key="3">
    <source>
        <dbReference type="Proteomes" id="UP000028931"/>
    </source>
</evidence>
<dbReference type="OrthoDB" id="9809203at2"/>
<dbReference type="GO" id="GO:0005737">
    <property type="term" value="C:cytoplasm"/>
    <property type="evidence" value="ECO:0007669"/>
    <property type="project" value="TreeGrafter"/>
</dbReference>
<organism evidence="2 3">
    <name type="scientific">Pseudomonas alkylphenolica</name>
    <dbReference type="NCBI Taxonomy" id="237609"/>
    <lineage>
        <taxon>Bacteria</taxon>
        <taxon>Pseudomonadati</taxon>
        <taxon>Pseudomonadota</taxon>
        <taxon>Gammaproteobacteria</taxon>
        <taxon>Pseudomonadales</taxon>
        <taxon>Pseudomonadaceae</taxon>
        <taxon>Pseudomonas</taxon>
    </lineage>
</organism>
<dbReference type="Proteomes" id="UP000028931">
    <property type="component" value="Chromosome"/>
</dbReference>
<dbReference type="GO" id="GO:0019752">
    <property type="term" value="P:carboxylic acid metabolic process"/>
    <property type="evidence" value="ECO:0007669"/>
    <property type="project" value="UniProtKB-ARBA"/>
</dbReference>
<dbReference type="PANTHER" id="PTHR13812">
    <property type="entry name" value="KETIMINE REDUCTASE MU-CRYSTALLIN"/>
    <property type="match status" value="1"/>
</dbReference>
<dbReference type="HOGENOM" id="CLU_042088_2_0_6"/>
<dbReference type="PANTHER" id="PTHR13812:SF19">
    <property type="entry name" value="KETIMINE REDUCTASE MU-CRYSTALLIN"/>
    <property type="match status" value="1"/>
</dbReference>
<comment type="similarity">
    <text evidence="1">Belongs to the ornithine cyclodeaminase/mu-crystallin family.</text>
</comment>
<dbReference type="PIRSF" id="PIRSF001439">
    <property type="entry name" value="CryM"/>
    <property type="match status" value="1"/>
</dbReference>
<dbReference type="InterPro" id="IPR036291">
    <property type="entry name" value="NAD(P)-bd_dom_sf"/>
</dbReference>
<dbReference type="SUPFAM" id="SSF51735">
    <property type="entry name" value="NAD(P)-binding Rossmann-fold domains"/>
    <property type="match status" value="1"/>
</dbReference>
<dbReference type="InterPro" id="IPR003462">
    <property type="entry name" value="ODC_Mu_crystall"/>
</dbReference>
<dbReference type="KEGG" id="palk:PSAKL28_28510"/>